<evidence type="ECO:0000313" key="2">
    <source>
        <dbReference type="EMBL" id="ALU44312.1"/>
    </source>
</evidence>
<dbReference type="AlphaFoldDB" id="A0A0U3HTN8"/>
<dbReference type="PANTHER" id="PTHR31212">
    <property type="entry name" value="ALPHA-KETOGLUTARATE-DEPENDENT DIOXYGENASE ALKB HOMOLOG 3"/>
    <property type="match status" value="1"/>
</dbReference>
<dbReference type="KEGG" id="prr:AT705_15915"/>
<dbReference type="Gene3D" id="2.60.120.590">
    <property type="entry name" value="Alpha-ketoglutarate-dependent dioxygenase AlkB-like"/>
    <property type="match status" value="1"/>
</dbReference>
<dbReference type="PANTHER" id="PTHR31212:SF4">
    <property type="entry name" value="ALPHA-KETOGLUTARATE-DEPENDENT DIOXYGENASE ALKB HOMOLOG 3"/>
    <property type="match status" value="1"/>
</dbReference>
<dbReference type="Pfam" id="PF13532">
    <property type="entry name" value="2OG-FeII_Oxy_2"/>
    <property type="match status" value="1"/>
</dbReference>
<dbReference type="PROSITE" id="PS51471">
    <property type="entry name" value="FE2OG_OXY"/>
    <property type="match status" value="1"/>
</dbReference>
<feature type="domain" description="Fe2OG dioxygenase" evidence="1">
    <location>
        <begin position="103"/>
        <end position="200"/>
    </location>
</feature>
<evidence type="ECO:0000313" key="3">
    <source>
        <dbReference type="Proteomes" id="UP000069015"/>
    </source>
</evidence>
<sequence length="200" mass="22530">MSRLNKECLPGQTPQLPPGFEYQPACLSFEKSLALYTHLASSLDWQQPTITLFGRTTPIPRLQCFIADKSVSYGYSGTLLENTPWPDVLSAMRSRLSRQFGHDFNALLVNWYRDGQDSMGWHSDDEAELGLNPTIFSMSLGATRNFKIRHKQTQETLTLPLPTGSGLLMTGRSQHDYQHALPKQARVTQGRINLTFRTVG</sequence>
<name>A0A0U3HTN8_9GAMM</name>
<proteinExistence type="predicted"/>
<dbReference type="InterPro" id="IPR037151">
    <property type="entry name" value="AlkB-like_sf"/>
</dbReference>
<dbReference type="GO" id="GO:0006307">
    <property type="term" value="P:DNA alkylation repair"/>
    <property type="evidence" value="ECO:0007669"/>
    <property type="project" value="InterPro"/>
</dbReference>
<evidence type="ECO:0000259" key="1">
    <source>
        <dbReference type="PROSITE" id="PS51471"/>
    </source>
</evidence>
<gene>
    <name evidence="2" type="ORF">AT705_15915</name>
</gene>
<organism evidence="2 3">
    <name type="scientific">Pseudoalteromonas rubra</name>
    <dbReference type="NCBI Taxonomy" id="43658"/>
    <lineage>
        <taxon>Bacteria</taxon>
        <taxon>Pseudomonadati</taxon>
        <taxon>Pseudomonadota</taxon>
        <taxon>Gammaproteobacteria</taxon>
        <taxon>Alteromonadales</taxon>
        <taxon>Pseudoalteromonadaceae</taxon>
        <taxon>Pseudoalteromonas</taxon>
    </lineage>
</organism>
<dbReference type="Proteomes" id="UP000069015">
    <property type="component" value="Chromosome 1"/>
</dbReference>
<reference evidence="2 3" key="1">
    <citation type="submission" date="2015-12" db="EMBL/GenBank/DDBJ databases">
        <title>Complete genome sequence of Pseudoalteromonas rubra SCSIO 6842, harboring a conjugative plasmid.</title>
        <authorList>
            <person name="Li B."/>
            <person name="Wang X."/>
        </authorList>
    </citation>
    <scope>NUCLEOTIDE SEQUENCE [LARGE SCALE GENOMIC DNA]</scope>
    <source>
        <strain evidence="2 3">SCSIO 6842</strain>
    </source>
</reference>
<dbReference type="InterPro" id="IPR032854">
    <property type="entry name" value="ALKBH3"/>
</dbReference>
<dbReference type="EMBL" id="CP013611">
    <property type="protein sequence ID" value="ALU44312.1"/>
    <property type="molecule type" value="Genomic_DNA"/>
</dbReference>
<dbReference type="InterPro" id="IPR005123">
    <property type="entry name" value="Oxoglu/Fe-dep_dioxygenase_dom"/>
</dbReference>
<dbReference type="GO" id="GO:0051213">
    <property type="term" value="F:dioxygenase activity"/>
    <property type="evidence" value="ECO:0007669"/>
    <property type="project" value="InterPro"/>
</dbReference>
<dbReference type="InterPro" id="IPR027450">
    <property type="entry name" value="AlkB-like"/>
</dbReference>
<protein>
    <submittedName>
        <fullName evidence="2">2OG-Fe(II) oxygenase</fullName>
    </submittedName>
</protein>
<dbReference type="SUPFAM" id="SSF51197">
    <property type="entry name" value="Clavaminate synthase-like"/>
    <property type="match status" value="1"/>
</dbReference>
<accession>A0A0U3HTN8</accession>
<dbReference type="RefSeq" id="WP_058797328.1">
    <property type="nucleotide sequence ID" value="NZ_CP013611.1"/>
</dbReference>